<dbReference type="GO" id="GO:0004560">
    <property type="term" value="F:alpha-L-fucosidase activity"/>
    <property type="evidence" value="ECO:0007669"/>
    <property type="project" value="InterPro"/>
</dbReference>
<dbReference type="PIRSF" id="PIRSF001092">
    <property type="entry name" value="Alpha-L-fucosidase"/>
    <property type="match status" value="1"/>
</dbReference>
<dbReference type="RefSeq" id="WP_136060420.1">
    <property type="nucleotide sequence ID" value="NZ_CAAHFH010000001.1"/>
</dbReference>
<keyword evidence="4" id="KW-0732">Signal</keyword>
<organism evidence="8 9">
    <name type="scientific">Pontiella sulfatireligans</name>
    <dbReference type="NCBI Taxonomy" id="2750658"/>
    <lineage>
        <taxon>Bacteria</taxon>
        <taxon>Pseudomonadati</taxon>
        <taxon>Kiritimatiellota</taxon>
        <taxon>Kiritimatiellia</taxon>
        <taxon>Kiritimatiellales</taxon>
        <taxon>Pontiellaceae</taxon>
        <taxon>Pontiella</taxon>
    </lineage>
</organism>
<evidence type="ECO:0000256" key="2">
    <source>
        <dbReference type="ARBA" id="ARBA00007951"/>
    </source>
</evidence>
<dbReference type="AlphaFoldDB" id="A0A6C2UHU6"/>
<proteinExistence type="inferred from homology"/>
<sequence>MKPTMRGVMLCAVMVSLANGGESGKIDYPQELSAEKQQTLEWFSESRFGMFIHWGLYSVPAGEYHGKKVDGIGEWIMKRGNIPTEEYEQFAEQFDPVKFDADAWVTLAKDAGMKYMLITTKHHDGFCLWDSPTTDYDVVDRTPDGQDVIKALSKACKKHDIQLCLYYSVLDWHHPDVSYRNRDAKQDFNRYVQTYMKPQLKELLGGEYGMIPMIWFDGFWEEWWKPEMGKEIYDYIKEISPSTIVNDRISSDFPRTIIGDYVTPEQNIPSVPTSNIKVGDFWETVLTMNNTWGYRKDDNSWKSDRELIRTLIEVASRGGNLTLNIGPKADGTIPQPSVDGLNAMGRWLKVNGEAVYGTSHSPIGMMPWGRLTTKGDDKVFLHIFEWPRDRFNMRLEQMSGRKIKRIYLLEQPEKSLEFVRSGMEVRFAVPQPCPDPIATVIAIEFETKRKNK</sequence>
<dbReference type="InterPro" id="IPR057739">
    <property type="entry name" value="Glyco_hydro_29_N"/>
</dbReference>
<comment type="similarity">
    <text evidence="2">Belongs to the glycosyl hydrolase 29 family.</text>
</comment>
<dbReference type="SUPFAM" id="SSF51445">
    <property type="entry name" value="(Trans)glycosidases"/>
    <property type="match status" value="1"/>
</dbReference>
<evidence type="ECO:0000313" key="9">
    <source>
        <dbReference type="Proteomes" id="UP000346198"/>
    </source>
</evidence>
<evidence type="ECO:0000256" key="1">
    <source>
        <dbReference type="ARBA" id="ARBA00004071"/>
    </source>
</evidence>
<dbReference type="GO" id="GO:0006004">
    <property type="term" value="P:fucose metabolic process"/>
    <property type="evidence" value="ECO:0007669"/>
    <property type="project" value="InterPro"/>
</dbReference>
<dbReference type="GO" id="GO:0016139">
    <property type="term" value="P:glycoside catabolic process"/>
    <property type="evidence" value="ECO:0007669"/>
    <property type="project" value="TreeGrafter"/>
</dbReference>
<evidence type="ECO:0000313" key="8">
    <source>
        <dbReference type="EMBL" id="VGO18981.1"/>
    </source>
</evidence>
<dbReference type="Gene3D" id="2.60.40.1180">
    <property type="entry name" value="Golgi alpha-mannosidase II"/>
    <property type="match status" value="1"/>
</dbReference>
<gene>
    <name evidence="8" type="ORF">SCARR_01035</name>
</gene>
<dbReference type="SMART" id="SM00812">
    <property type="entry name" value="Alpha_L_fucos"/>
    <property type="match status" value="1"/>
</dbReference>
<dbReference type="Proteomes" id="UP000346198">
    <property type="component" value="Unassembled WGS sequence"/>
</dbReference>
<dbReference type="Gene3D" id="3.20.20.80">
    <property type="entry name" value="Glycosidases"/>
    <property type="match status" value="1"/>
</dbReference>
<protein>
    <recommendedName>
        <fullName evidence="3">alpha-L-fucosidase</fullName>
        <ecNumber evidence="3">3.2.1.51</ecNumber>
    </recommendedName>
</protein>
<dbReference type="Pfam" id="PF01120">
    <property type="entry name" value="Alpha_L_fucos"/>
    <property type="match status" value="1"/>
</dbReference>
<keyword evidence="6" id="KW-0326">Glycosidase</keyword>
<feature type="domain" description="Glycoside hydrolase family 29 N-terminal" evidence="7">
    <location>
        <begin position="32"/>
        <end position="353"/>
    </location>
</feature>
<evidence type="ECO:0000256" key="5">
    <source>
        <dbReference type="ARBA" id="ARBA00022801"/>
    </source>
</evidence>
<dbReference type="PRINTS" id="PR00741">
    <property type="entry name" value="GLHYDRLASE29"/>
</dbReference>
<comment type="function">
    <text evidence="1">Alpha-L-fucosidase is responsible for hydrolyzing the alpha-1,6-linked fucose joined to the reducing-end N-acetylglucosamine of the carbohydrate moieties of glycoproteins.</text>
</comment>
<evidence type="ECO:0000259" key="7">
    <source>
        <dbReference type="Pfam" id="PF01120"/>
    </source>
</evidence>
<dbReference type="InterPro" id="IPR013780">
    <property type="entry name" value="Glyco_hydro_b"/>
</dbReference>
<dbReference type="InterPro" id="IPR017853">
    <property type="entry name" value="GH"/>
</dbReference>
<accession>A0A6C2UHU6</accession>
<reference evidence="8 9" key="1">
    <citation type="submission" date="2019-04" db="EMBL/GenBank/DDBJ databases">
        <authorList>
            <person name="Van Vliet M D."/>
        </authorList>
    </citation>
    <scope>NUCLEOTIDE SEQUENCE [LARGE SCALE GENOMIC DNA]</scope>
    <source>
        <strain evidence="8 9">F21</strain>
    </source>
</reference>
<evidence type="ECO:0000256" key="6">
    <source>
        <dbReference type="ARBA" id="ARBA00023295"/>
    </source>
</evidence>
<keyword evidence="9" id="KW-1185">Reference proteome</keyword>
<dbReference type="InterPro" id="IPR016286">
    <property type="entry name" value="FUC_metazoa-typ"/>
</dbReference>
<keyword evidence="5" id="KW-0378">Hydrolase</keyword>
<dbReference type="PANTHER" id="PTHR10030:SF37">
    <property type="entry name" value="ALPHA-L-FUCOSIDASE-RELATED"/>
    <property type="match status" value="1"/>
</dbReference>
<dbReference type="InterPro" id="IPR000933">
    <property type="entry name" value="Glyco_hydro_29"/>
</dbReference>
<evidence type="ECO:0000256" key="3">
    <source>
        <dbReference type="ARBA" id="ARBA00012662"/>
    </source>
</evidence>
<dbReference type="EMBL" id="CAAHFH010000001">
    <property type="protein sequence ID" value="VGO18981.1"/>
    <property type="molecule type" value="Genomic_DNA"/>
</dbReference>
<name>A0A6C2UHU6_9BACT</name>
<dbReference type="GO" id="GO:0005764">
    <property type="term" value="C:lysosome"/>
    <property type="evidence" value="ECO:0007669"/>
    <property type="project" value="TreeGrafter"/>
</dbReference>
<evidence type="ECO:0000256" key="4">
    <source>
        <dbReference type="ARBA" id="ARBA00022729"/>
    </source>
</evidence>
<dbReference type="PANTHER" id="PTHR10030">
    <property type="entry name" value="ALPHA-L-FUCOSIDASE"/>
    <property type="match status" value="1"/>
</dbReference>
<dbReference type="EC" id="3.2.1.51" evidence="3"/>